<organism evidence="2 3">
    <name type="scientific">Luteipulveratus mongoliensis</name>
    <dbReference type="NCBI Taxonomy" id="571913"/>
    <lineage>
        <taxon>Bacteria</taxon>
        <taxon>Bacillati</taxon>
        <taxon>Actinomycetota</taxon>
        <taxon>Actinomycetes</taxon>
        <taxon>Micrococcales</taxon>
        <taxon>Dermacoccaceae</taxon>
        <taxon>Luteipulveratus</taxon>
    </lineage>
</organism>
<reference evidence="2 3" key="1">
    <citation type="submission" date="2015-03" db="EMBL/GenBank/DDBJ databases">
        <title>Luteipulveratus halotolerans sp. nov., a novel actinobacterium (Dermacoccaceae) from Sarawak, Malaysia.</title>
        <authorList>
            <person name="Juboi H."/>
            <person name="Basik A."/>
            <person name="Shamsul S.S."/>
            <person name="Arnold P."/>
            <person name="Schmitt E.K."/>
            <person name="Sanglier J.-J."/>
            <person name="Yeo T."/>
        </authorList>
    </citation>
    <scope>NUCLEOTIDE SEQUENCE [LARGE SCALE GENOMIC DNA]</scope>
    <source>
        <strain evidence="2 3">MN07-A0370</strain>
    </source>
</reference>
<accession>A0A0K1JHQ9</accession>
<evidence type="ECO:0000313" key="2">
    <source>
        <dbReference type="EMBL" id="AKU16231.1"/>
    </source>
</evidence>
<dbReference type="GO" id="GO:0008168">
    <property type="term" value="F:methyltransferase activity"/>
    <property type="evidence" value="ECO:0007669"/>
    <property type="project" value="UniProtKB-KW"/>
</dbReference>
<dbReference type="STRING" id="571913.VV02_10760"/>
<dbReference type="Gene3D" id="1.20.120.450">
    <property type="entry name" value="dinb family like domain"/>
    <property type="match status" value="1"/>
</dbReference>
<dbReference type="OrthoDB" id="3376896at2"/>
<gene>
    <name evidence="2" type="ORF">VV02_10760</name>
</gene>
<proteinExistence type="predicted"/>
<dbReference type="Proteomes" id="UP000066480">
    <property type="component" value="Chromosome"/>
</dbReference>
<sequence length="181" mass="19917">MTQEIVPDTKDWTWTLERPCPDCGFDAGAVTADQVGILVLQAAQPWTEVLERADARDRRTPGVWSDLEYGCHVRDVCVLFAQRTQQMLEEDDPAFANWDQDVTAAESNYAEQDPAAVSTELAEAAAAYARAYGEVTGEQWARTGVRSGGSHFTVLTLAQYGLHDLNHHLHDVGAVGVQTQQ</sequence>
<feature type="domain" description="DinB-like" evidence="1">
    <location>
        <begin position="43"/>
        <end position="170"/>
    </location>
</feature>
<dbReference type="InterPro" id="IPR024775">
    <property type="entry name" value="DinB-like"/>
</dbReference>
<dbReference type="EMBL" id="CP011112">
    <property type="protein sequence ID" value="AKU16231.1"/>
    <property type="molecule type" value="Genomic_DNA"/>
</dbReference>
<dbReference type="KEGG" id="lmoi:VV02_10760"/>
<dbReference type="SUPFAM" id="SSF109854">
    <property type="entry name" value="DinB/YfiT-like putative metalloenzymes"/>
    <property type="match status" value="1"/>
</dbReference>
<evidence type="ECO:0000313" key="3">
    <source>
        <dbReference type="Proteomes" id="UP000066480"/>
    </source>
</evidence>
<dbReference type="Pfam" id="PF12867">
    <property type="entry name" value="DinB_2"/>
    <property type="match status" value="1"/>
</dbReference>
<protein>
    <submittedName>
        <fullName evidence="2">Methyltransferase type 12</fullName>
    </submittedName>
</protein>
<dbReference type="RefSeq" id="WP_052591546.1">
    <property type="nucleotide sequence ID" value="NZ_CP011112.1"/>
</dbReference>
<dbReference type="InterPro" id="IPR034660">
    <property type="entry name" value="DinB/YfiT-like"/>
</dbReference>
<dbReference type="GO" id="GO:0032259">
    <property type="term" value="P:methylation"/>
    <property type="evidence" value="ECO:0007669"/>
    <property type="project" value="UniProtKB-KW"/>
</dbReference>
<name>A0A0K1JHQ9_9MICO</name>
<keyword evidence="3" id="KW-1185">Reference proteome</keyword>
<dbReference type="AlphaFoldDB" id="A0A0K1JHQ9"/>
<keyword evidence="2" id="KW-0808">Transferase</keyword>
<keyword evidence="2" id="KW-0489">Methyltransferase</keyword>
<dbReference type="PATRIC" id="fig|571913.6.peg.2195"/>
<evidence type="ECO:0000259" key="1">
    <source>
        <dbReference type="Pfam" id="PF12867"/>
    </source>
</evidence>